<feature type="disulfide bond" evidence="20">
    <location>
        <begin position="208"/>
        <end position="240"/>
    </location>
</feature>
<evidence type="ECO:0000256" key="11">
    <source>
        <dbReference type="ARBA" id="ARBA00023002"/>
    </source>
</evidence>
<evidence type="ECO:0000256" key="17">
    <source>
        <dbReference type="PIRSR" id="PIRSR600823-2"/>
    </source>
</evidence>
<dbReference type="SUPFAM" id="SSF48113">
    <property type="entry name" value="Heme-dependent peroxidases"/>
    <property type="match status" value="1"/>
</dbReference>
<keyword evidence="13 20" id="KW-1015">Disulfide bond</keyword>
<keyword evidence="25" id="KW-1185">Reference proteome</keyword>
<feature type="site" description="Transition state stabilizer" evidence="19">
    <location>
        <position position="71"/>
    </location>
</feature>
<protein>
    <recommendedName>
        <fullName evidence="4 21">Peroxidase</fullName>
        <ecNumber evidence="4 21">1.11.1.7</ecNumber>
    </recommendedName>
</protein>
<dbReference type="GO" id="GO:0006979">
    <property type="term" value="P:response to oxidative stress"/>
    <property type="evidence" value="ECO:0007669"/>
    <property type="project" value="UniProtKB-UniRule"/>
</dbReference>
<dbReference type="GO" id="GO:0042744">
    <property type="term" value="P:hydrogen peroxide catabolic process"/>
    <property type="evidence" value="ECO:0007669"/>
    <property type="project" value="UniProtKB-KW"/>
</dbReference>
<keyword evidence="9 21" id="KW-0732">Signal</keyword>
<evidence type="ECO:0000256" key="20">
    <source>
        <dbReference type="PIRSR" id="PIRSR600823-5"/>
    </source>
</evidence>
<feature type="domain" description="Plant heme peroxidase family profile" evidence="23">
    <location>
        <begin position="27"/>
        <end position="334"/>
    </location>
</feature>
<keyword evidence="8 18" id="KW-0479">Metal-binding</keyword>
<evidence type="ECO:0000256" key="2">
    <source>
        <dbReference type="ARBA" id="ARBA00002322"/>
    </source>
</evidence>
<feature type="binding site" evidence="18">
    <location>
        <position position="263"/>
    </location>
    <ligand>
        <name>Ca(2+)</name>
        <dbReference type="ChEBI" id="CHEBI:29108"/>
        <label>2</label>
    </ligand>
</feature>
<dbReference type="InterPro" id="IPR002016">
    <property type="entry name" value="Haem_peroxidase"/>
</dbReference>
<dbReference type="GO" id="GO:0005576">
    <property type="term" value="C:extracellular region"/>
    <property type="evidence" value="ECO:0007669"/>
    <property type="project" value="UniProtKB-SubCell"/>
</dbReference>
<feature type="disulfide bond" evidence="20">
    <location>
        <begin position="37"/>
        <end position="120"/>
    </location>
</feature>
<dbReference type="FunFam" id="1.10.520.10:FF:000006">
    <property type="entry name" value="Peroxidase"/>
    <property type="match status" value="1"/>
</dbReference>
<dbReference type="PROSITE" id="PS00436">
    <property type="entry name" value="PEROXIDASE_2"/>
    <property type="match status" value="1"/>
</dbReference>
<accession>A0AAV1RDV4</accession>
<dbReference type="InterPro" id="IPR010255">
    <property type="entry name" value="Haem_peroxidase_sf"/>
</dbReference>
<evidence type="ECO:0000256" key="1">
    <source>
        <dbReference type="ARBA" id="ARBA00000189"/>
    </source>
</evidence>
<dbReference type="CDD" id="cd00693">
    <property type="entry name" value="secretory_peroxidase"/>
    <property type="match status" value="1"/>
</dbReference>
<keyword evidence="7 21" id="KW-0349">Heme</keyword>
<feature type="binding site" evidence="18">
    <location>
        <position position="253"/>
    </location>
    <ligand>
        <name>Ca(2+)</name>
        <dbReference type="ChEBI" id="CHEBI:29108"/>
        <label>2</label>
    </ligand>
</feature>
<organism evidence="24 25">
    <name type="scientific">Dovyalis caffra</name>
    <dbReference type="NCBI Taxonomy" id="77055"/>
    <lineage>
        <taxon>Eukaryota</taxon>
        <taxon>Viridiplantae</taxon>
        <taxon>Streptophyta</taxon>
        <taxon>Embryophyta</taxon>
        <taxon>Tracheophyta</taxon>
        <taxon>Spermatophyta</taxon>
        <taxon>Magnoliopsida</taxon>
        <taxon>eudicotyledons</taxon>
        <taxon>Gunneridae</taxon>
        <taxon>Pentapetalae</taxon>
        <taxon>rosids</taxon>
        <taxon>fabids</taxon>
        <taxon>Malpighiales</taxon>
        <taxon>Salicaceae</taxon>
        <taxon>Flacourtieae</taxon>
        <taxon>Dovyalis</taxon>
    </lineage>
</organism>
<gene>
    <name evidence="24" type="ORF">DCAF_LOCUS8744</name>
</gene>
<dbReference type="PANTHER" id="PTHR31517:SF59">
    <property type="entry name" value="PEROXIDASE"/>
    <property type="match status" value="1"/>
</dbReference>
<comment type="subcellular location">
    <subcellularLocation>
        <location evidence="3 21">Secreted</location>
    </subcellularLocation>
</comment>
<comment type="cofactor">
    <cofactor evidence="18 21">
        <name>heme b</name>
        <dbReference type="ChEBI" id="CHEBI:60344"/>
    </cofactor>
    <text evidence="18 21">Binds 1 heme b (iron(II)-protoporphyrin IX) group per subunit.</text>
</comment>
<dbReference type="EMBL" id="CAWUPB010000913">
    <property type="protein sequence ID" value="CAK7331975.1"/>
    <property type="molecule type" value="Genomic_DNA"/>
</dbReference>
<dbReference type="PROSITE" id="PS50873">
    <property type="entry name" value="PEROXIDASE_4"/>
    <property type="match status" value="1"/>
</dbReference>
<dbReference type="GO" id="GO:0046872">
    <property type="term" value="F:metal ion binding"/>
    <property type="evidence" value="ECO:0007669"/>
    <property type="project" value="UniProtKB-UniRule"/>
</dbReference>
<evidence type="ECO:0000256" key="16">
    <source>
        <dbReference type="PIRSR" id="PIRSR600823-1"/>
    </source>
</evidence>
<evidence type="ECO:0000313" key="24">
    <source>
        <dbReference type="EMBL" id="CAK7331975.1"/>
    </source>
</evidence>
<feature type="binding site" evidence="17">
    <location>
        <position position="170"/>
    </location>
    <ligand>
        <name>substrate</name>
    </ligand>
</feature>
<feature type="binding site" evidence="18">
    <location>
        <position position="85"/>
    </location>
    <ligand>
        <name>Ca(2+)</name>
        <dbReference type="ChEBI" id="CHEBI:29108"/>
        <label>1</label>
    </ligand>
</feature>
<evidence type="ECO:0000256" key="12">
    <source>
        <dbReference type="ARBA" id="ARBA00023004"/>
    </source>
</evidence>
<comment type="caution">
    <text evidence="24">The sequence shown here is derived from an EMBL/GenBank/DDBJ whole genome shotgun (WGS) entry which is preliminary data.</text>
</comment>
<evidence type="ECO:0000256" key="22">
    <source>
        <dbReference type="SAM" id="MobiDB-lite"/>
    </source>
</evidence>
<dbReference type="FunFam" id="1.10.420.10:FF:000007">
    <property type="entry name" value="Peroxidase"/>
    <property type="match status" value="1"/>
</dbReference>
<keyword evidence="14" id="KW-0325">Glycoprotein</keyword>
<name>A0AAV1RDV4_9ROSI</name>
<feature type="region of interest" description="Disordered" evidence="22">
    <location>
        <begin position="332"/>
        <end position="352"/>
    </location>
</feature>
<evidence type="ECO:0000256" key="4">
    <source>
        <dbReference type="ARBA" id="ARBA00012313"/>
    </source>
</evidence>
<evidence type="ECO:0000256" key="5">
    <source>
        <dbReference type="ARBA" id="ARBA00022525"/>
    </source>
</evidence>
<dbReference type="GO" id="GO:0020037">
    <property type="term" value="F:heme binding"/>
    <property type="evidence" value="ECO:0007669"/>
    <property type="project" value="UniProtKB-UniRule"/>
</dbReference>
<dbReference type="AlphaFoldDB" id="A0AAV1RDV4"/>
<proteinExistence type="inferred from homology"/>
<comment type="cofactor">
    <cofactor evidence="18 21">
        <name>Ca(2+)</name>
        <dbReference type="ChEBI" id="CHEBI:29108"/>
    </cofactor>
    <text evidence="18 21">Binds 2 calcium ions per subunit.</text>
</comment>
<feature type="disulfide bond" evidence="20">
    <location>
        <begin position="126"/>
        <end position="330"/>
    </location>
</feature>
<evidence type="ECO:0000256" key="10">
    <source>
        <dbReference type="ARBA" id="ARBA00022837"/>
    </source>
</evidence>
<feature type="binding site" description="axial binding residue" evidence="18">
    <location>
        <position position="201"/>
    </location>
    <ligand>
        <name>heme b</name>
        <dbReference type="ChEBI" id="CHEBI:60344"/>
    </ligand>
    <ligandPart>
        <name>Fe</name>
        <dbReference type="ChEBI" id="CHEBI:18248"/>
    </ligandPart>
</feature>
<dbReference type="Gene3D" id="1.10.520.10">
    <property type="match status" value="1"/>
</dbReference>
<feature type="chain" id="PRO_5043089902" description="Peroxidase" evidence="21">
    <location>
        <begin position="27"/>
        <end position="352"/>
    </location>
</feature>
<evidence type="ECO:0000256" key="13">
    <source>
        <dbReference type="ARBA" id="ARBA00023157"/>
    </source>
</evidence>
<dbReference type="Proteomes" id="UP001314170">
    <property type="component" value="Unassembled WGS sequence"/>
</dbReference>
<dbReference type="InterPro" id="IPR000823">
    <property type="entry name" value="Peroxidase_pln"/>
</dbReference>
<comment type="catalytic activity">
    <reaction evidence="1 21">
        <text>2 a phenolic donor + H2O2 = 2 a phenolic radical donor + 2 H2O</text>
        <dbReference type="Rhea" id="RHEA:56136"/>
        <dbReference type="ChEBI" id="CHEBI:15377"/>
        <dbReference type="ChEBI" id="CHEBI:16240"/>
        <dbReference type="ChEBI" id="CHEBI:139520"/>
        <dbReference type="ChEBI" id="CHEBI:139521"/>
        <dbReference type="EC" id="1.11.1.7"/>
    </reaction>
</comment>
<evidence type="ECO:0000256" key="9">
    <source>
        <dbReference type="ARBA" id="ARBA00022729"/>
    </source>
</evidence>
<dbReference type="PANTHER" id="PTHR31517">
    <property type="match status" value="1"/>
</dbReference>
<feature type="binding site" evidence="18">
    <location>
        <position position="79"/>
    </location>
    <ligand>
        <name>Ca(2+)</name>
        <dbReference type="ChEBI" id="CHEBI:29108"/>
        <label>1</label>
    </ligand>
</feature>
<feature type="binding site" evidence="18">
    <location>
        <position position="81"/>
    </location>
    <ligand>
        <name>Ca(2+)</name>
        <dbReference type="ChEBI" id="CHEBI:29108"/>
        <label>1</label>
    </ligand>
</feature>
<keyword evidence="5 21" id="KW-0964">Secreted</keyword>
<dbReference type="PRINTS" id="PR00461">
    <property type="entry name" value="PLPEROXIDASE"/>
</dbReference>
<keyword evidence="11 21" id="KW-0560">Oxidoreductase</keyword>
<dbReference type="InterPro" id="IPR019794">
    <property type="entry name" value="Peroxidases_AS"/>
</dbReference>
<keyword evidence="12 18" id="KW-0408">Iron</keyword>
<evidence type="ECO:0000256" key="19">
    <source>
        <dbReference type="PIRSR" id="PIRSR600823-4"/>
    </source>
</evidence>
<dbReference type="InterPro" id="IPR033905">
    <property type="entry name" value="Secretory_peroxidase"/>
</dbReference>
<evidence type="ECO:0000256" key="3">
    <source>
        <dbReference type="ARBA" id="ARBA00004613"/>
    </source>
</evidence>
<evidence type="ECO:0000313" key="25">
    <source>
        <dbReference type="Proteomes" id="UP001314170"/>
    </source>
</evidence>
<feature type="active site" description="Proton acceptor" evidence="16">
    <location>
        <position position="75"/>
    </location>
</feature>
<evidence type="ECO:0000256" key="14">
    <source>
        <dbReference type="ARBA" id="ARBA00023180"/>
    </source>
</evidence>
<dbReference type="PRINTS" id="PR00458">
    <property type="entry name" value="PEROXIDASE"/>
</dbReference>
<evidence type="ECO:0000259" key="23">
    <source>
        <dbReference type="PROSITE" id="PS50873"/>
    </source>
</evidence>
<evidence type="ECO:0000256" key="6">
    <source>
        <dbReference type="ARBA" id="ARBA00022559"/>
    </source>
</evidence>
<dbReference type="Gene3D" id="1.10.420.10">
    <property type="entry name" value="Peroxidase, domain 2"/>
    <property type="match status" value="1"/>
</dbReference>
<feature type="signal peptide" evidence="21">
    <location>
        <begin position="1"/>
        <end position="26"/>
    </location>
</feature>
<dbReference type="Pfam" id="PF00141">
    <property type="entry name" value="peroxidase"/>
    <property type="match status" value="1"/>
</dbReference>
<feature type="binding site" evidence="18">
    <location>
        <position position="94"/>
    </location>
    <ligand>
        <name>Ca(2+)</name>
        <dbReference type="ChEBI" id="CHEBI:29108"/>
        <label>1</label>
    </ligand>
</feature>
<keyword evidence="10 18" id="KW-0106">Calcium</keyword>
<dbReference type="EC" id="1.11.1.7" evidence="4 21"/>
<evidence type="ECO:0000256" key="8">
    <source>
        <dbReference type="ARBA" id="ARBA00022723"/>
    </source>
</evidence>
<evidence type="ECO:0000256" key="21">
    <source>
        <dbReference type="RuleBase" id="RU362060"/>
    </source>
</evidence>
<keyword evidence="6 21" id="KW-0575">Peroxidase</keyword>
<evidence type="ECO:0000256" key="7">
    <source>
        <dbReference type="ARBA" id="ARBA00022617"/>
    </source>
</evidence>
<evidence type="ECO:0000256" key="18">
    <source>
        <dbReference type="PIRSR" id="PIRSR600823-3"/>
    </source>
</evidence>
<dbReference type="GO" id="GO:0140825">
    <property type="term" value="F:lactoperoxidase activity"/>
    <property type="evidence" value="ECO:0007669"/>
    <property type="project" value="UniProtKB-EC"/>
</dbReference>
<keyword evidence="15 21" id="KW-0376">Hydrogen peroxide</keyword>
<sequence>MEMPRVAALALALSLVFLNLTGQCSGELGFGFYSGKCRDKNGFQQNVENIVAKKVQERFIVDSTIVAALLRMQFHDCFVNGCDASILLDGPNSEKTAPPNLSVRGYEFIDEIKEEIENTCPGIVSCADIIVMATRDAVAESYKKLGEGWYPVQTGRKDGLTSSAQNVNLPSPSITIDRSIQVFASTKLNATDMIYLLGGGHSVGIAHCALFENRLYNFHNSGSPDQTMNKTLLSTLQNLCPQNAGSSKSANLDQNPLNSSSVDKSFYEQILLGNGILEVDQQLALNSKTKVTVGTIAKSEGFIFQFGRAMIKLGIVDVKTDNDGEIRKTCRAVNPSSGNSGGSSSGFGNLFN</sequence>
<evidence type="ECO:0000256" key="15">
    <source>
        <dbReference type="ARBA" id="ARBA00023324"/>
    </source>
</evidence>
<feature type="binding site" evidence="18">
    <location>
        <position position="83"/>
    </location>
    <ligand>
        <name>Ca(2+)</name>
        <dbReference type="ChEBI" id="CHEBI:29108"/>
        <label>1</label>
    </ligand>
</feature>
<feature type="disulfide bond" evidence="20">
    <location>
        <begin position="77"/>
        <end position="82"/>
    </location>
</feature>
<reference evidence="24 25" key="1">
    <citation type="submission" date="2024-01" db="EMBL/GenBank/DDBJ databases">
        <authorList>
            <person name="Waweru B."/>
        </authorList>
    </citation>
    <scope>NUCLEOTIDE SEQUENCE [LARGE SCALE GENOMIC DNA]</scope>
</reference>
<feature type="binding site" evidence="18">
    <location>
        <position position="76"/>
    </location>
    <ligand>
        <name>Ca(2+)</name>
        <dbReference type="ChEBI" id="CHEBI:29108"/>
        <label>1</label>
    </ligand>
</feature>
<comment type="function">
    <text evidence="2">Removal of H(2)O(2), oxidation of toxic reductants, biosynthesis and degradation of lignin, suberization, auxin catabolism, response to environmental stresses such as wounding, pathogen attack and oxidative stress. These functions might be dependent on each isozyme/isoform in each plant tissue.</text>
</comment>
<comment type="similarity">
    <text evidence="21">Belongs to the peroxidase family. Classical plant (class III) peroxidase subfamily.</text>
</comment>